<feature type="compositionally biased region" description="Basic and acidic residues" evidence="3">
    <location>
        <begin position="739"/>
        <end position="748"/>
    </location>
</feature>
<feature type="region of interest" description="Disordered" evidence="3">
    <location>
        <begin position="394"/>
        <end position="416"/>
    </location>
</feature>
<evidence type="ECO:0000313" key="6">
    <source>
        <dbReference type="EMBL" id="CEL67451.1"/>
    </source>
</evidence>
<dbReference type="Gene3D" id="3.40.30.120">
    <property type="match status" value="1"/>
</dbReference>
<dbReference type="AlphaFoldDB" id="A0A0F7UEL0"/>
<name>A0A0F7UEL0_NEOCL</name>
<evidence type="ECO:0000256" key="1">
    <source>
        <dbReference type="ARBA" id="ARBA00022630"/>
    </source>
</evidence>
<accession>A0A0F7UEL0</accession>
<dbReference type="Gene3D" id="3.50.50.60">
    <property type="entry name" value="FAD/NAD(P)-binding domain"/>
    <property type="match status" value="2"/>
</dbReference>
<feature type="region of interest" description="Disordered" evidence="3">
    <location>
        <begin position="613"/>
        <end position="654"/>
    </location>
</feature>
<keyword evidence="4" id="KW-0472">Membrane</keyword>
<evidence type="ECO:0000256" key="3">
    <source>
        <dbReference type="SAM" id="MobiDB-lite"/>
    </source>
</evidence>
<evidence type="ECO:0000256" key="4">
    <source>
        <dbReference type="SAM" id="Phobius"/>
    </source>
</evidence>
<feature type="transmembrane region" description="Helical" evidence="4">
    <location>
        <begin position="162"/>
        <end position="182"/>
    </location>
</feature>
<dbReference type="EMBL" id="LN714483">
    <property type="protein sequence ID" value="CEL67451.1"/>
    <property type="molecule type" value="Genomic_DNA"/>
</dbReference>
<dbReference type="PANTHER" id="PTHR43004:SF6">
    <property type="entry name" value="FAD_NAD(P)-BINDING OXIDOREDUCTASE FAMILY PROTEIN"/>
    <property type="match status" value="1"/>
</dbReference>
<feature type="region of interest" description="Disordered" evidence="3">
    <location>
        <begin position="34"/>
        <end position="59"/>
    </location>
</feature>
<feature type="region of interest" description="Disordered" evidence="3">
    <location>
        <begin position="812"/>
        <end position="837"/>
    </location>
</feature>
<feature type="compositionally biased region" description="Low complexity" evidence="3">
    <location>
        <begin position="348"/>
        <end position="359"/>
    </location>
</feature>
<feature type="compositionally biased region" description="Polar residues" evidence="3">
    <location>
        <begin position="1201"/>
        <end position="1212"/>
    </location>
</feature>
<dbReference type="Gene3D" id="3.30.9.10">
    <property type="entry name" value="D-Amino Acid Oxidase, subunit A, domain 2"/>
    <property type="match status" value="1"/>
</dbReference>
<keyword evidence="2" id="KW-0274">FAD</keyword>
<dbReference type="InterPro" id="IPR050641">
    <property type="entry name" value="RIFMO-like"/>
</dbReference>
<dbReference type="GO" id="GO:0016709">
    <property type="term" value="F:oxidoreductase activity, acting on paired donors, with incorporation or reduction of molecular oxygen, NAD(P)H as one donor, and incorporation of one atom of oxygen"/>
    <property type="evidence" value="ECO:0007669"/>
    <property type="project" value="UniProtKB-ARBA"/>
</dbReference>
<feature type="region of interest" description="Disordered" evidence="3">
    <location>
        <begin position="1101"/>
        <end position="1129"/>
    </location>
</feature>
<feature type="region of interest" description="Disordered" evidence="3">
    <location>
        <begin position="708"/>
        <end position="748"/>
    </location>
</feature>
<feature type="compositionally biased region" description="Basic and acidic residues" evidence="3">
    <location>
        <begin position="645"/>
        <end position="654"/>
    </location>
</feature>
<dbReference type="SUPFAM" id="SSF51905">
    <property type="entry name" value="FAD/NAD(P)-binding domain"/>
    <property type="match status" value="1"/>
</dbReference>
<feature type="compositionally biased region" description="Basic and acidic residues" evidence="3">
    <location>
        <begin position="709"/>
        <end position="722"/>
    </location>
</feature>
<evidence type="ECO:0000256" key="2">
    <source>
        <dbReference type="ARBA" id="ARBA00022827"/>
    </source>
</evidence>
<proteinExistence type="predicted"/>
<dbReference type="GO" id="GO:0005739">
    <property type="term" value="C:mitochondrion"/>
    <property type="evidence" value="ECO:0007669"/>
    <property type="project" value="TreeGrafter"/>
</dbReference>
<keyword evidence="4" id="KW-0812">Transmembrane</keyword>
<feature type="domain" description="FAD-binding" evidence="5">
    <location>
        <begin position="436"/>
        <end position="594"/>
    </location>
</feature>
<dbReference type="InterPro" id="IPR002938">
    <property type="entry name" value="FAD-bd"/>
</dbReference>
<protein>
    <submittedName>
        <fullName evidence="6">FAD binding domain containing protein, related</fullName>
    </submittedName>
</protein>
<reference evidence="6" key="1">
    <citation type="journal article" date="2015" name="PLoS ONE">
        <title>Comprehensive Evaluation of Toxoplasma gondii VEG and Neospora caninum LIV Genomes with Tachyzoite Stage Transcriptome and Proteome Defines Novel Transcript Features.</title>
        <authorList>
            <person name="Ramaprasad A."/>
            <person name="Mourier T."/>
            <person name="Naeem R."/>
            <person name="Malas T.B."/>
            <person name="Moussa E."/>
            <person name="Panigrahi A."/>
            <person name="Vermont S.J."/>
            <person name="Otto T.D."/>
            <person name="Wastling J."/>
            <person name="Pain A."/>
        </authorList>
    </citation>
    <scope>NUCLEOTIDE SEQUENCE</scope>
    <source>
        <strain evidence="6">Liverpool</strain>
    </source>
</reference>
<dbReference type="InterPro" id="IPR036188">
    <property type="entry name" value="FAD/NAD-bd_sf"/>
</dbReference>
<dbReference type="Pfam" id="PF01494">
    <property type="entry name" value="FAD_binding_3"/>
    <property type="match status" value="3"/>
</dbReference>
<gene>
    <name evidence="6" type="ORF">BN1204_032510</name>
</gene>
<dbReference type="PANTHER" id="PTHR43004">
    <property type="entry name" value="TRK SYSTEM POTASSIUM UPTAKE PROTEIN"/>
    <property type="match status" value="1"/>
</dbReference>
<evidence type="ECO:0000259" key="5">
    <source>
        <dbReference type="Pfam" id="PF01494"/>
    </source>
</evidence>
<feature type="region of interest" description="Disordered" evidence="3">
    <location>
        <begin position="338"/>
        <end position="374"/>
    </location>
</feature>
<feature type="domain" description="FAD-binding" evidence="5">
    <location>
        <begin position="164"/>
        <end position="300"/>
    </location>
</feature>
<dbReference type="GO" id="GO:0071949">
    <property type="term" value="F:FAD binding"/>
    <property type="evidence" value="ECO:0007669"/>
    <property type="project" value="InterPro"/>
</dbReference>
<feature type="domain" description="FAD-binding" evidence="5">
    <location>
        <begin position="661"/>
        <end position="698"/>
    </location>
</feature>
<organism evidence="6">
    <name type="scientific">Neospora caninum (strain Liverpool)</name>
    <dbReference type="NCBI Taxonomy" id="572307"/>
    <lineage>
        <taxon>Eukaryota</taxon>
        <taxon>Sar</taxon>
        <taxon>Alveolata</taxon>
        <taxon>Apicomplexa</taxon>
        <taxon>Conoidasida</taxon>
        <taxon>Coccidia</taxon>
        <taxon>Eucoccidiorida</taxon>
        <taxon>Eimeriorina</taxon>
        <taxon>Sarcocystidae</taxon>
        <taxon>Neospora</taxon>
    </lineage>
</organism>
<sequence length="1232" mass="133702">MATLFIGRRHGATARVSAVFQARTARPQRCVLRPGPVKTVETPPTAPGKVETHERRHRAPTIQSCLLFPRSPVSRAPPPKAIYRPRGPEPPWLLGSCGPSRWGSAAKRLFRRPDLSAQEPAARMFATAPLQQKSSGDSAVAFPRGSAGSAERGVPSSDGRHLYVPVLIVGAGPIGLSLALLLRRMRVPFLLVERDEEARCQPKAHYCSSRSMEVWRMFGHLDEVLENEVPSLDLWKHFSYCTHLVAARTHPHPNIAARDHFSNAYTFTLPDGRTRYFEGESPCRVMHLPQHILLPLLYARLLSDKAISHAQEKGPGSWAELPAPSLALTSVSTRRLLAETASGETETPSAAQSPSASDPEFLPSPPSAAQPPFASAGAPEILFRTRWLSATTVERESLSSPSTAPQASLPDPRPDSFVRSKVLSGAVAGAEGPQEILIDSAFLVACDGANSTVAAQLPGYHREGVDCLQRLVNITFVSRHLAALIRSNEVLRSQDSAASPRPPPAVSSSPTPPPSMLYYVMNADVIGVVVLHSLDRGEFVAHIPFFAPHERAREDFPVSVCEEIVHRLAGLRLRDVRIVETRGWTMAAKVANAFCGAFPFSDAAETLRKVEANTAHTASPARGGELRPRRESPSQECGDVSADQTLEREGKEKGNKTPLCRVLLAGDAAHQLPPAGGLGMNLGMGDVLGLAWRLGQLYARKNAAFFPLERPEENGGPHRETGTKGTRQNDANGRPPTRHKAEADEESARRLLHSYDAERRLVAKYTCRVAVDNFSRGLNAPSELGLDWATGQALSSGLDEAAKAVTRLLAKARPPSSVPPRVGESSAEPSLRSTLLGPDPVSHVPAVAAKRLLQLALQTGRQRMMLCQRWLPQIWDERVEAVKAILRDESRNLSLHYPGADLAYAYTASQLYRPSDSDDRETHASGPAIMVSESPMAYRPTHWRGCRVPHAWLYAAAPDGVPSVQELEAPHARTVTRVSTVDLPLLHDPPCAYVFLVFSSRHVPALGAALRAHRLGVQPPQLSPSSSSSSASSTASSFLSRVSGGARRLASHATKDFSEAFCVCWEAVGDRHLLVQTAESLAIDRRPLVLDGARLSRLGRLSPAARSPADGREESEGGANRSAPEKTCSLADAQETGAVRWMWSSDSTREKFLERLRDAGIEGSAPDVPVENLLLVLRPDGHILDIRNLQSKQRPVEPLETPQSQGRISDSPETAARETVENVVKTILQSLA</sequence>
<feature type="region of interest" description="Disordered" evidence="3">
    <location>
        <begin position="135"/>
        <end position="154"/>
    </location>
</feature>
<keyword evidence="1" id="KW-0285">Flavoprotein</keyword>
<feature type="compositionally biased region" description="Polar residues" evidence="3">
    <location>
        <begin position="394"/>
        <end position="406"/>
    </location>
</feature>
<keyword evidence="4" id="KW-1133">Transmembrane helix</keyword>
<dbReference type="GO" id="GO:0006744">
    <property type="term" value="P:ubiquinone biosynthetic process"/>
    <property type="evidence" value="ECO:0007669"/>
    <property type="project" value="TreeGrafter"/>
</dbReference>
<feature type="compositionally biased region" description="Basic and acidic residues" evidence="3">
    <location>
        <begin position="624"/>
        <end position="633"/>
    </location>
</feature>
<feature type="region of interest" description="Disordered" evidence="3">
    <location>
        <begin position="1193"/>
        <end position="1220"/>
    </location>
</feature>